<evidence type="ECO:0000313" key="1">
    <source>
        <dbReference type="EMBL" id="XPM63423.1"/>
    </source>
</evidence>
<keyword evidence="2" id="KW-1185">Reference proteome</keyword>
<proteinExistence type="predicted"/>
<gene>
    <name evidence="1" type="ORF">BH720_029555</name>
</gene>
<protein>
    <submittedName>
        <fullName evidence="1">Uncharacterized protein</fullName>
    </submittedName>
</protein>
<dbReference type="EMBL" id="CP182909">
    <property type="protein sequence ID" value="XPM63423.1"/>
    <property type="molecule type" value="Genomic_DNA"/>
</dbReference>
<reference evidence="1 2" key="1">
    <citation type="journal article" date="2016" name="Genome Announc.">
        <title>Draft Genome Sequence of the Thermotolerant Cyanobacterium Desertifilum sp. IPPAS B-1220.</title>
        <authorList>
            <person name="Mironov K.S."/>
            <person name="Sinetova M.A."/>
            <person name="Bolatkhan K."/>
            <person name="Zayadan B.K."/>
            <person name="Ustinova V.V."/>
            <person name="Kupriyanova E.V."/>
            <person name="Skrypnik A.N."/>
            <person name="Gogoleva N.E."/>
            <person name="Gogolev Y.V."/>
            <person name="Los D.A."/>
        </authorList>
    </citation>
    <scope>NUCLEOTIDE SEQUENCE [LARGE SCALE GENOMIC DNA]</scope>
    <source>
        <strain evidence="1 2">IPPAS B-1220</strain>
    </source>
</reference>
<accession>A0ACD5GRM4</accession>
<evidence type="ECO:0000313" key="2">
    <source>
        <dbReference type="Proteomes" id="UP000095472"/>
    </source>
</evidence>
<name>A0ACD5GRM4_9CYAN</name>
<sequence length="145" mass="16677">MTLTEEGSTVQLGNVQYPLFYLPNKRRYAYEALKKEIETTGNLTQRLIVYPKILHFPKKDQPHKVAFQLVGFMGSQASASQLNSELKDGEFKFSGLWQFIPVCRFPCITVLRNFNQERLTWIKQAEAPQKVKFMKASHIPAAVAR</sequence>
<dbReference type="Proteomes" id="UP000095472">
    <property type="component" value="Chromosome"/>
</dbReference>
<organism evidence="1 2">
    <name type="scientific">Desertifilum tharense IPPAS B-1220</name>
    <dbReference type="NCBI Taxonomy" id="1781255"/>
    <lineage>
        <taxon>Bacteria</taxon>
        <taxon>Bacillati</taxon>
        <taxon>Cyanobacteriota</taxon>
        <taxon>Cyanophyceae</taxon>
        <taxon>Desertifilales</taxon>
        <taxon>Desertifilaceae</taxon>
        <taxon>Desertifilum</taxon>
    </lineage>
</organism>